<organism evidence="1 2">
    <name type="scientific">Gulo gulo</name>
    <name type="common">Wolverine</name>
    <name type="synonym">Gluton</name>
    <dbReference type="NCBI Taxonomy" id="48420"/>
    <lineage>
        <taxon>Eukaryota</taxon>
        <taxon>Metazoa</taxon>
        <taxon>Chordata</taxon>
        <taxon>Craniata</taxon>
        <taxon>Vertebrata</taxon>
        <taxon>Euteleostomi</taxon>
        <taxon>Mammalia</taxon>
        <taxon>Eutheria</taxon>
        <taxon>Laurasiatheria</taxon>
        <taxon>Carnivora</taxon>
        <taxon>Caniformia</taxon>
        <taxon>Musteloidea</taxon>
        <taxon>Mustelidae</taxon>
        <taxon>Guloninae</taxon>
        <taxon>Gulo</taxon>
    </lineage>
</organism>
<gene>
    <name evidence="1" type="ORF">BN2614_LOCUS1</name>
</gene>
<dbReference type="Proteomes" id="UP000269945">
    <property type="component" value="Unassembled WGS sequence"/>
</dbReference>
<dbReference type="GO" id="GO:0005576">
    <property type="term" value="C:extracellular region"/>
    <property type="evidence" value="ECO:0007669"/>
    <property type="project" value="InterPro"/>
</dbReference>
<proteinExistence type="predicted"/>
<sequence>MDRSEGLDFLKPIFEKTFMKRSFRNGVGTGMKKTSFRRAKS</sequence>
<accession>A0A9X9LX92</accession>
<protein>
    <recommendedName>
        <fullName evidence="3">Neuropeptide S</fullName>
    </recommendedName>
</protein>
<evidence type="ECO:0008006" key="3">
    <source>
        <dbReference type="Google" id="ProtNLM"/>
    </source>
</evidence>
<dbReference type="EMBL" id="CYRY02026083">
    <property type="protein sequence ID" value="VCW98610.1"/>
    <property type="molecule type" value="Genomic_DNA"/>
</dbReference>
<dbReference type="AlphaFoldDB" id="A0A9X9LX92"/>
<comment type="caution">
    <text evidence="1">The sequence shown here is derived from an EMBL/GenBank/DDBJ whole genome shotgun (WGS) entry which is preliminary data.</text>
</comment>
<dbReference type="PANTHER" id="PTHR36679">
    <property type="entry name" value="NEUROPEPTIDE S"/>
    <property type="match status" value="1"/>
</dbReference>
<keyword evidence="2" id="KW-1185">Reference proteome</keyword>
<dbReference type="GO" id="GO:0051968">
    <property type="term" value="P:positive regulation of synaptic transmission, glutamatergic"/>
    <property type="evidence" value="ECO:0007669"/>
    <property type="project" value="TreeGrafter"/>
</dbReference>
<reference evidence="1 2" key="1">
    <citation type="submission" date="2018-10" db="EMBL/GenBank/DDBJ databases">
        <authorList>
            <person name="Ekblom R."/>
            <person name="Jareborg N."/>
        </authorList>
    </citation>
    <scope>NUCLEOTIDE SEQUENCE [LARGE SCALE GENOMIC DNA]</scope>
    <source>
        <tissue evidence="1">Muscle</tissue>
    </source>
</reference>
<evidence type="ECO:0000313" key="1">
    <source>
        <dbReference type="EMBL" id="VCW98610.1"/>
    </source>
</evidence>
<dbReference type="Pfam" id="PF14993">
    <property type="entry name" value="Neuropeptide_S"/>
    <property type="match status" value="1"/>
</dbReference>
<dbReference type="GO" id="GO:0007218">
    <property type="term" value="P:neuropeptide signaling pathway"/>
    <property type="evidence" value="ECO:0007669"/>
    <property type="project" value="InterPro"/>
</dbReference>
<name>A0A9X9LX92_GULGU</name>
<dbReference type="GO" id="GO:0045760">
    <property type="term" value="P:positive regulation of action potential"/>
    <property type="evidence" value="ECO:0007669"/>
    <property type="project" value="TreeGrafter"/>
</dbReference>
<evidence type="ECO:0000313" key="2">
    <source>
        <dbReference type="Proteomes" id="UP000269945"/>
    </source>
</evidence>
<dbReference type="InterPro" id="IPR028138">
    <property type="entry name" value="Neuropeptide_S"/>
</dbReference>
<dbReference type="GO" id="GO:0032230">
    <property type="term" value="P:positive regulation of synaptic transmission, GABAergic"/>
    <property type="evidence" value="ECO:0007669"/>
    <property type="project" value="TreeGrafter"/>
</dbReference>
<dbReference type="PANTHER" id="PTHR36679:SF1">
    <property type="entry name" value="NEUROPEPTIDE S"/>
    <property type="match status" value="1"/>
</dbReference>